<evidence type="ECO:0000259" key="1">
    <source>
        <dbReference type="Pfam" id="PF00004"/>
    </source>
</evidence>
<dbReference type="GO" id="GO:0005524">
    <property type="term" value="F:ATP binding"/>
    <property type="evidence" value="ECO:0007669"/>
    <property type="project" value="InterPro"/>
</dbReference>
<feature type="non-terminal residue" evidence="2">
    <location>
        <position position="212"/>
    </location>
</feature>
<evidence type="ECO:0000313" key="3">
    <source>
        <dbReference type="Proteomes" id="UP000626109"/>
    </source>
</evidence>
<evidence type="ECO:0000313" key="2">
    <source>
        <dbReference type="EMBL" id="CAE8657702.1"/>
    </source>
</evidence>
<dbReference type="InterPro" id="IPR003959">
    <property type="entry name" value="ATPase_AAA_core"/>
</dbReference>
<dbReference type="Gene3D" id="3.40.50.300">
    <property type="entry name" value="P-loop containing nucleotide triphosphate hydrolases"/>
    <property type="match status" value="1"/>
</dbReference>
<proteinExistence type="predicted"/>
<dbReference type="AlphaFoldDB" id="A0A813IUG5"/>
<sequence>KARPLLLETWGFGIDLNGEGSSGGGTDAIMKQSATTALFWGAAGTGKSAAAEALGFEFGRALKVVNFSEIANDLRVGQKSSQGSNSLEITFEEARAADAVLVLEGIRIESFEGEQTHDNSYQQLSFHIERFSGAVLLLVTSDEAFRPQLLPPELARLVKFTVVFDRPPPEQRAQIWRSALPSRVPLAPDVDFAELGRRFEVCADGIASAAFR</sequence>
<accession>A0A813IUG5</accession>
<comment type="caution">
    <text evidence="2">The sequence shown here is derived from an EMBL/GenBank/DDBJ whole genome shotgun (WGS) entry which is preliminary data.</text>
</comment>
<protein>
    <recommendedName>
        <fullName evidence="1">ATPase AAA-type core domain-containing protein</fullName>
    </recommendedName>
</protein>
<reference evidence="2" key="1">
    <citation type="submission" date="2021-02" db="EMBL/GenBank/DDBJ databases">
        <authorList>
            <person name="Dougan E. K."/>
            <person name="Rhodes N."/>
            <person name="Thang M."/>
            <person name="Chan C."/>
        </authorList>
    </citation>
    <scope>NUCLEOTIDE SEQUENCE</scope>
</reference>
<dbReference type="SUPFAM" id="SSF52540">
    <property type="entry name" value="P-loop containing nucleoside triphosphate hydrolases"/>
    <property type="match status" value="1"/>
</dbReference>
<dbReference type="Pfam" id="PF00004">
    <property type="entry name" value="AAA"/>
    <property type="match status" value="1"/>
</dbReference>
<dbReference type="InterPro" id="IPR027417">
    <property type="entry name" value="P-loop_NTPase"/>
</dbReference>
<organism evidence="2 3">
    <name type="scientific">Polarella glacialis</name>
    <name type="common">Dinoflagellate</name>
    <dbReference type="NCBI Taxonomy" id="89957"/>
    <lineage>
        <taxon>Eukaryota</taxon>
        <taxon>Sar</taxon>
        <taxon>Alveolata</taxon>
        <taxon>Dinophyceae</taxon>
        <taxon>Suessiales</taxon>
        <taxon>Suessiaceae</taxon>
        <taxon>Polarella</taxon>
    </lineage>
</organism>
<dbReference type="EMBL" id="CAJNNW010015419">
    <property type="protein sequence ID" value="CAE8657702.1"/>
    <property type="molecule type" value="Genomic_DNA"/>
</dbReference>
<dbReference type="GO" id="GO:0016887">
    <property type="term" value="F:ATP hydrolysis activity"/>
    <property type="evidence" value="ECO:0007669"/>
    <property type="project" value="InterPro"/>
</dbReference>
<gene>
    <name evidence="2" type="ORF">PGLA2088_LOCUS12977</name>
</gene>
<feature type="non-terminal residue" evidence="2">
    <location>
        <position position="1"/>
    </location>
</feature>
<feature type="domain" description="ATPase AAA-type core" evidence="1">
    <location>
        <begin position="38"/>
        <end position="164"/>
    </location>
</feature>
<name>A0A813IUG5_POLGL</name>
<dbReference type="Proteomes" id="UP000626109">
    <property type="component" value="Unassembled WGS sequence"/>
</dbReference>